<name>A0A7R9MBS3_9ACAR</name>
<dbReference type="PANTHER" id="PTHR34095:SF1">
    <property type="entry name" value="LARGE RIBOSOMAL SUBUNIT PROTEIN ML55"/>
    <property type="match status" value="1"/>
</dbReference>
<reference evidence="1" key="1">
    <citation type="submission" date="2020-11" db="EMBL/GenBank/DDBJ databases">
        <authorList>
            <person name="Tran Van P."/>
        </authorList>
    </citation>
    <scope>NUCLEOTIDE SEQUENCE</scope>
</reference>
<proteinExistence type="predicted"/>
<organism evidence="1">
    <name type="scientific">Oppiella nova</name>
    <dbReference type="NCBI Taxonomy" id="334625"/>
    <lineage>
        <taxon>Eukaryota</taxon>
        <taxon>Metazoa</taxon>
        <taxon>Ecdysozoa</taxon>
        <taxon>Arthropoda</taxon>
        <taxon>Chelicerata</taxon>
        <taxon>Arachnida</taxon>
        <taxon>Acari</taxon>
        <taxon>Acariformes</taxon>
        <taxon>Sarcoptiformes</taxon>
        <taxon>Oribatida</taxon>
        <taxon>Brachypylina</taxon>
        <taxon>Oppioidea</taxon>
        <taxon>Oppiidae</taxon>
        <taxon>Oppiella</taxon>
    </lineage>
</organism>
<sequence length="112" mass="13105">MNCLTHRLQTMQWLSRMMSCSGSQAGVQSLVRHYGANRSSICKISRTKYCRLYKVLMVYPDGSTITFRHPEPQSIVQLPALLEDCKTEADRRLWLSRRKRVETLRTEDEIEL</sequence>
<dbReference type="InterPro" id="IPR044884">
    <property type="entry name" value="Ribosomal_mL55_sf"/>
</dbReference>
<dbReference type="EMBL" id="CAJPVJ010012721">
    <property type="protein sequence ID" value="CAG2174468.1"/>
    <property type="molecule type" value="Genomic_DNA"/>
</dbReference>
<dbReference type="InterPro" id="IPR018615">
    <property type="entry name" value="Ribosomal_mL55"/>
</dbReference>
<dbReference type="PANTHER" id="PTHR34095">
    <property type="entry name" value="39S RIBOSOMAL PROTEIN L55, MITOCHONDRIAL"/>
    <property type="match status" value="1"/>
</dbReference>
<dbReference type="AlphaFoldDB" id="A0A7R9MBS3"/>
<dbReference type="OrthoDB" id="9986315at2759"/>
<keyword evidence="2" id="KW-1185">Reference proteome</keyword>
<dbReference type="Pfam" id="PF09776">
    <property type="entry name" value="Mitoc_L55"/>
    <property type="match status" value="1"/>
</dbReference>
<dbReference type="GO" id="GO:0006412">
    <property type="term" value="P:translation"/>
    <property type="evidence" value="ECO:0007669"/>
    <property type="project" value="TreeGrafter"/>
</dbReference>
<dbReference type="EMBL" id="OC927546">
    <property type="protein sequence ID" value="CAD7657282.1"/>
    <property type="molecule type" value="Genomic_DNA"/>
</dbReference>
<evidence type="ECO:0000313" key="2">
    <source>
        <dbReference type="Proteomes" id="UP000728032"/>
    </source>
</evidence>
<dbReference type="Gene3D" id="6.20.130.20">
    <property type="entry name" value="Mitochondrial ribosomal protein L55"/>
    <property type="match status" value="1"/>
</dbReference>
<dbReference type="GO" id="GO:0005762">
    <property type="term" value="C:mitochondrial large ribosomal subunit"/>
    <property type="evidence" value="ECO:0007669"/>
    <property type="project" value="InterPro"/>
</dbReference>
<accession>A0A7R9MBS3</accession>
<feature type="non-terminal residue" evidence="1">
    <location>
        <position position="112"/>
    </location>
</feature>
<dbReference type="GO" id="GO:0003735">
    <property type="term" value="F:structural constituent of ribosome"/>
    <property type="evidence" value="ECO:0007669"/>
    <property type="project" value="InterPro"/>
</dbReference>
<gene>
    <name evidence="1" type="ORF">ONB1V03_LOCUS13912</name>
</gene>
<dbReference type="Proteomes" id="UP000728032">
    <property type="component" value="Unassembled WGS sequence"/>
</dbReference>
<evidence type="ECO:0008006" key="3">
    <source>
        <dbReference type="Google" id="ProtNLM"/>
    </source>
</evidence>
<evidence type="ECO:0000313" key="1">
    <source>
        <dbReference type="EMBL" id="CAD7657282.1"/>
    </source>
</evidence>
<protein>
    <recommendedName>
        <fullName evidence="3">Mitochondrial ribosomal protein L55</fullName>
    </recommendedName>
</protein>